<protein>
    <submittedName>
        <fullName evidence="2">Uncharacterized protein</fullName>
    </submittedName>
</protein>
<dbReference type="AlphaFoldDB" id="A0A151K0N6"/>
<proteinExistence type="predicted"/>
<evidence type="ECO:0000313" key="2">
    <source>
        <dbReference type="EMBL" id="KYN44270.1"/>
    </source>
</evidence>
<evidence type="ECO:0000256" key="1">
    <source>
        <dbReference type="SAM" id="Coils"/>
    </source>
</evidence>
<keyword evidence="3" id="KW-1185">Reference proteome</keyword>
<dbReference type="EMBL" id="KQ981243">
    <property type="protein sequence ID" value="KYN44270.1"/>
    <property type="molecule type" value="Genomic_DNA"/>
</dbReference>
<dbReference type="Proteomes" id="UP000078541">
    <property type="component" value="Unassembled WGS sequence"/>
</dbReference>
<name>A0A151K0N6_9HYME</name>
<keyword evidence="1" id="KW-0175">Coiled coil</keyword>
<sequence>EENRMRQIEKIMDMREKKEKRKNIVIKKRKKENIRDEVKDLIRKMVKLGSKEEKREIMKRKSILKERVERIEDDWTCNKRRIQFNLRRIAEEKEREGTRTQATYRHIWLEGKWRS</sequence>
<feature type="non-terminal residue" evidence="2">
    <location>
        <position position="1"/>
    </location>
</feature>
<reference evidence="2 3" key="1">
    <citation type="submission" date="2016-03" db="EMBL/GenBank/DDBJ databases">
        <title>Trachymyrmex septentrionalis WGS genome.</title>
        <authorList>
            <person name="Nygaard S."/>
            <person name="Hu H."/>
            <person name="Boomsma J."/>
            <person name="Zhang G."/>
        </authorList>
    </citation>
    <scope>NUCLEOTIDE SEQUENCE [LARGE SCALE GENOMIC DNA]</scope>
    <source>
        <strain evidence="2">Tsep2-gDNA-1</strain>
        <tissue evidence="2">Whole body</tissue>
    </source>
</reference>
<feature type="coiled-coil region" evidence="1">
    <location>
        <begin position="17"/>
        <end position="74"/>
    </location>
</feature>
<accession>A0A151K0N6</accession>
<gene>
    <name evidence="2" type="ORF">ALC56_01290</name>
</gene>
<evidence type="ECO:0000313" key="3">
    <source>
        <dbReference type="Proteomes" id="UP000078541"/>
    </source>
</evidence>
<organism evidence="2 3">
    <name type="scientific">Trachymyrmex septentrionalis</name>
    <dbReference type="NCBI Taxonomy" id="34720"/>
    <lineage>
        <taxon>Eukaryota</taxon>
        <taxon>Metazoa</taxon>
        <taxon>Ecdysozoa</taxon>
        <taxon>Arthropoda</taxon>
        <taxon>Hexapoda</taxon>
        <taxon>Insecta</taxon>
        <taxon>Pterygota</taxon>
        <taxon>Neoptera</taxon>
        <taxon>Endopterygota</taxon>
        <taxon>Hymenoptera</taxon>
        <taxon>Apocrita</taxon>
        <taxon>Aculeata</taxon>
        <taxon>Formicoidea</taxon>
        <taxon>Formicidae</taxon>
        <taxon>Myrmicinae</taxon>
        <taxon>Trachymyrmex</taxon>
    </lineage>
</organism>